<keyword evidence="8" id="KW-0812">Transmembrane</keyword>
<dbReference type="InterPro" id="IPR050640">
    <property type="entry name" value="Bact_2-comp_sensor_kinase"/>
</dbReference>
<dbReference type="RefSeq" id="WP_066860449.1">
    <property type="nucleotide sequence ID" value="NZ_CABKVV010000009.1"/>
</dbReference>
<feature type="domain" description="HAMP" evidence="10">
    <location>
        <begin position="326"/>
        <end position="378"/>
    </location>
</feature>
<keyword evidence="5" id="KW-0808">Transferase</keyword>
<comment type="catalytic activity">
    <reaction evidence="1">
        <text>ATP + protein L-histidine = ADP + protein N-phospho-L-histidine.</text>
        <dbReference type="EC" id="2.7.13.3"/>
    </reaction>
</comment>
<evidence type="ECO:0000256" key="4">
    <source>
        <dbReference type="ARBA" id="ARBA00022553"/>
    </source>
</evidence>
<feature type="transmembrane region" description="Helical" evidence="8">
    <location>
        <begin position="302"/>
        <end position="328"/>
    </location>
</feature>
<evidence type="ECO:0000256" key="8">
    <source>
        <dbReference type="SAM" id="Phobius"/>
    </source>
</evidence>
<keyword evidence="8" id="KW-1133">Transmembrane helix</keyword>
<dbReference type="InterPro" id="IPR010559">
    <property type="entry name" value="Sig_transdc_His_kin_internal"/>
</dbReference>
<keyword evidence="4" id="KW-0597">Phosphoprotein</keyword>
<dbReference type="InterPro" id="IPR003594">
    <property type="entry name" value="HATPase_dom"/>
</dbReference>
<comment type="caution">
    <text evidence="11">The sequence shown here is derived from an EMBL/GenBank/DDBJ whole genome shotgun (WGS) entry which is preliminary data.</text>
</comment>
<dbReference type="Pfam" id="PF00672">
    <property type="entry name" value="HAMP"/>
    <property type="match status" value="1"/>
</dbReference>
<evidence type="ECO:0000256" key="1">
    <source>
        <dbReference type="ARBA" id="ARBA00000085"/>
    </source>
</evidence>
<evidence type="ECO:0000256" key="5">
    <source>
        <dbReference type="ARBA" id="ARBA00022679"/>
    </source>
</evidence>
<dbReference type="Proteomes" id="UP001524473">
    <property type="component" value="Unassembled WGS sequence"/>
</dbReference>
<dbReference type="Pfam" id="PF06580">
    <property type="entry name" value="His_kinase"/>
    <property type="match status" value="1"/>
</dbReference>
<evidence type="ECO:0000259" key="9">
    <source>
        <dbReference type="PROSITE" id="PS50109"/>
    </source>
</evidence>
<dbReference type="SUPFAM" id="SSF158472">
    <property type="entry name" value="HAMP domain-like"/>
    <property type="match status" value="1"/>
</dbReference>
<sequence>MGHKGFLKAPSIRAKLLLCFLAIALVVWGLLSSWALSTTRSFVEGKAISAFQSAVDEGIHSADNNAAKVETLADLVGNLGDVEQYLAGSNLSPYDEYRIARDMLSHLETLLRGMGIPAALSIVSNNADIQEIIPVDVEGLLSTSGSQNHKDALGQVSIALYRAKRFQQDAMTVIQSNWYVDARNGATGWRQTSQDAQRGSVSFIKALPASPFSSSRGVLRISVRLEDIVVSEQELYLFDGQGELIFMTPEQAPPELPEGISLNGGDTAAVADGKAVLSGRMENGWQQVWIIPYDAMESFSAVLYQFFLMLLLSLALALVLSVCFSGWFTRRILAVRDSLYRFQQGDYGCRIQVKSSDEIGMLADGYNSMADHINRLIHDVFQTEIRSQQEHLTMLQSQIRPHFLYNSLSSIVRLCDRGDVGLIREMAQALVRFYRISLSKGRETITLQEEIDHVSAYVQVCAIRYRGKFQMRYEISPEAKSCFVPKIILQPFVENALEHGMHPTLGILHIEISARVEEGMLLVEIQDDGVGMDEDRLREMEKEASSSGEGYGISNVRERIRITYGEGCGVSLLPKEPHGLIVRLTMEAQDTSGAKPPTS</sequence>
<evidence type="ECO:0000313" key="12">
    <source>
        <dbReference type="Proteomes" id="UP001524473"/>
    </source>
</evidence>
<evidence type="ECO:0000313" key="11">
    <source>
        <dbReference type="EMBL" id="MCQ4839721.1"/>
    </source>
</evidence>
<evidence type="ECO:0000256" key="6">
    <source>
        <dbReference type="ARBA" id="ARBA00022777"/>
    </source>
</evidence>
<dbReference type="Pfam" id="PF02518">
    <property type="entry name" value="HATPase_c"/>
    <property type="match status" value="1"/>
</dbReference>
<dbReference type="Gene3D" id="3.30.565.10">
    <property type="entry name" value="Histidine kinase-like ATPase, C-terminal domain"/>
    <property type="match status" value="1"/>
</dbReference>
<keyword evidence="12" id="KW-1185">Reference proteome</keyword>
<dbReference type="PROSITE" id="PS50885">
    <property type="entry name" value="HAMP"/>
    <property type="match status" value="1"/>
</dbReference>
<feature type="domain" description="Histidine kinase" evidence="9">
    <location>
        <begin position="488"/>
        <end position="590"/>
    </location>
</feature>
<dbReference type="GO" id="GO:0016301">
    <property type="term" value="F:kinase activity"/>
    <property type="evidence" value="ECO:0007669"/>
    <property type="project" value="UniProtKB-KW"/>
</dbReference>
<dbReference type="SUPFAM" id="SSF55874">
    <property type="entry name" value="ATPase domain of HSP90 chaperone/DNA topoisomerase II/histidine kinase"/>
    <property type="match status" value="1"/>
</dbReference>
<evidence type="ECO:0000256" key="2">
    <source>
        <dbReference type="ARBA" id="ARBA00004370"/>
    </source>
</evidence>
<dbReference type="SMART" id="SM00304">
    <property type="entry name" value="HAMP"/>
    <property type="match status" value="1"/>
</dbReference>
<evidence type="ECO:0000256" key="3">
    <source>
        <dbReference type="ARBA" id="ARBA00012438"/>
    </source>
</evidence>
<gene>
    <name evidence="11" type="ORF">NE695_07320</name>
</gene>
<dbReference type="PANTHER" id="PTHR34220">
    <property type="entry name" value="SENSOR HISTIDINE KINASE YPDA"/>
    <property type="match status" value="1"/>
</dbReference>
<dbReference type="InterPro" id="IPR003660">
    <property type="entry name" value="HAMP_dom"/>
</dbReference>
<evidence type="ECO:0000256" key="7">
    <source>
        <dbReference type="ARBA" id="ARBA00023012"/>
    </source>
</evidence>
<dbReference type="PROSITE" id="PS50109">
    <property type="entry name" value="HIS_KIN"/>
    <property type="match status" value="1"/>
</dbReference>
<reference evidence="11 12" key="1">
    <citation type="submission" date="2022-06" db="EMBL/GenBank/DDBJ databases">
        <title>Isolation of gut microbiota from human fecal samples.</title>
        <authorList>
            <person name="Pamer E.G."/>
            <person name="Barat B."/>
            <person name="Waligurski E."/>
            <person name="Medina S."/>
            <person name="Paddock L."/>
            <person name="Mostad J."/>
        </authorList>
    </citation>
    <scope>NUCLEOTIDE SEQUENCE [LARGE SCALE GENOMIC DNA]</scope>
    <source>
        <strain evidence="11 12">DFI.9.73</strain>
    </source>
</reference>
<keyword evidence="7" id="KW-0902">Two-component regulatory system</keyword>
<comment type="subcellular location">
    <subcellularLocation>
        <location evidence="2">Membrane</location>
    </subcellularLocation>
</comment>
<keyword evidence="6 11" id="KW-0418">Kinase</keyword>
<dbReference type="InterPro" id="IPR005467">
    <property type="entry name" value="His_kinase_dom"/>
</dbReference>
<dbReference type="EC" id="2.7.13.3" evidence="3"/>
<dbReference type="CDD" id="cd06225">
    <property type="entry name" value="HAMP"/>
    <property type="match status" value="1"/>
</dbReference>
<dbReference type="PANTHER" id="PTHR34220:SF7">
    <property type="entry name" value="SENSOR HISTIDINE KINASE YPDA"/>
    <property type="match status" value="1"/>
</dbReference>
<keyword evidence="8" id="KW-0472">Membrane</keyword>
<dbReference type="EMBL" id="JANFZH010000013">
    <property type="protein sequence ID" value="MCQ4839721.1"/>
    <property type="molecule type" value="Genomic_DNA"/>
</dbReference>
<evidence type="ECO:0000259" key="10">
    <source>
        <dbReference type="PROSITE" id="PS50885"/>
    </source>
</evidence>
<organism evidence="11 12">
    <name type="scientific">Neglectibacter timonensis</name>
    <dbReference type="NCBI Taxonomy" id="1776382"/>
    <lineage>
        <taxon>Bacteria</taxon>
        <taxon>Bacillati</taxon>
        <taxon>Bacillota</taxon>
        <taxon>Clostridia</taxon>
        <taxon>Eubacteriales</taxon>
        <taxon>Oscillospiraceae</taxon>
        <taxon>Neglectibacter</taxon>
    </lineage>
</organism>
<name>A0ABT1RYG6_9FIRM</name>
<protein>
    <recommendedName>
        <fullName evidence="3">histidine kinase</fullName>
        <ecNumber evidence="3">2.7.13.3</ecNumber>
    </recommendedName>
</protein>
<dbReference type="Gene3D" id="6.10.340.10">
    <property type="match status" value="1"/>
</dbReference>
<accession>A0ABT1RYG6</accession>
<dbReference type="GeneID" id="90531187"/>
<dbReference type="InterPro" id="IPR036890">
    <property type="entry name" value="HATPase_C_sf"/>
</dbReference>
<proteinExistence type="predicted"/>